<reference evidence="1" key="2">
    <citation type="journal article" date="2015" name="Fish Shellfish Immunol.">
        <title>Early steps in the European eel (Anguilla anguilla)-Vibrio vulnificus interaction in the gills: Role of the RtxA13 toxin.</title>
        <authorList>
            <person name="Callol A."/>
            <person name="Pajuelo D."/>
            <person name="Ebbesson L."/>
            <person name="Teles M."/>
            <person name="MacKenzie S."/>
            <person name="Amaro C."/>
        </authorList>
    </citation>
    <scope>NUCLEOTIDE SEQUENCE</scope>
</reference>
<evidence type="ECO:0000313" key="1">
    <source>
        <dbReference type="EMBL" id="JAH11764.1"/>
    </source>
</evidence>
<dbReference type="EMBL" id="GBXM01096813">
    <property type="protein sequence ID" value="JAH11764.1"/>
    <property type="molecule type" value="Transcribed_RNA"/>
</dbReference>
<proteinExistence type="predicted"/>
<accession>A0A0E9Q4W5</accession>
<protein>
    <submittedName>
        <fullName evidence="1">Uncharacterized protein</fullName>
    </submittedName>
</protein>
<organism evidence="1">
    <name type="scientific">Anguilla anguilla</name>
    <name type="common">European freshwater eel</name>
    <name type="synonym">Muraena anguilla</name>
    <dbReference type="NCBI Taxonomy" id="7936"/>
    <lineage>
        <taxon>Eukaryota</taxon>
        <taxon>Metazoa</taxon>
        <taxon>Chordata</taxon>
        <taxon>Craniata</taxon>
        <taxon>Vertebrata</taxon>
        <taxon>Euteleostomi</taxon>
        <taxon>Actinopterygii</taxon>
        <taxon>Neopterygii</taxon>
        <taxon>Teleostei</taxon>
        <taxon>Anguilliformes</taxon>
        <taxon>Anguillidae</taxon>
        <taxon>Anguilla</taxon>
    </lineage>
</organism>
<reference evidence="1" key="1">
    <citation type="submission" date="2014-11" db="EMBL/GenBank/DDBJ databases">
        <authorList>
            <person name="Amaro Gonzalez C."/>
        </authorList>
    </citation>
    <scope>NUCLEOTIDE SEQUENCE</scope>
</reference>
<name>A0A0E9Q4W5_ANGAN</name>
<dbReference type="AlphaFoldDB" id="A0A0E9Q4W5"/>
<sequence>MHKSLTCTMVSKTTHIHTHIYIYIYTHTHTHKLNELNHISIKSVRQLLIQVSHNVFPTYIIKIEIYASKTV</sequence>